<organism evidence="2 3">
    <name type="scientific">Chaetomium fimeti</name>
    <dbReference type="NCBI Taxonomy" id="1854472"/>
    <lineage>
        <taxon>Eukaryota</taxon>
        <taxon>Fungi</taxon>
        <taxon>Dikarya</taxon>
        <taxon>Ascomycota</taxon>
        <taxon>Pezizomycotina</taxon>
        <taxon>Sordariomycetes</taxon>
        <taxon>Sordariomycetidae</taxon>
        <taxon>Sordariales</taxon>
        <taxon>Chaetomiaceae</taxon>
        <taxon>Chaetomium</taxon>
    </lineage>
</organism>
<dbReference type="RefSeq" id="XP_062654259.1">
    <property type="nucleotide sequence ID" value="XM_062808428.1"/>
</dbReference>
<dbReference type="AlphaFoldDB" id="A0AAE0H6S6"/>
<feature type="region of interest" description="Disordered" evidence="1">
    <location>
        <begin position="141"/>
        <end position="300"/>
    </location>
</feature>
<feature type="compositionally biased region" description="Polar residues" evidence="1">
    <location>
        <begin position="281"/>
        <end position="295"/>
    </location>
</feature>
<evidence type="ECO:0000313" key="3">
    <source>
        <dbReference type="Proteomes" id="UP001278766"/>
    </source>
</evidence>
<dbReference type="GeneID" id="87845376"/>
<reference evidence="2" key="2">
    <citation type="submission" date="2023-06" db="EMBL/GenBank/DDBJ databases">
        <authorList>
            <consortium name="Lawrence Berkeley National Laboratory"/>
            <person name="Haridas S."/>
            <person name="Hensen N."/>
            <person name="Bonometti L."/>
            <person name="Westerberg I."/>
            <person name="Brannstrom I.O."/>
            <person name="Guillou S."/>
            <person name="Cros-Aarteil S."/>
            <person name="Calhoun S."/>
            <person name="Kuo A."/>
            <person name="Mondo S."/>
            <person name="Pangilinan J."/>
            <person name="Riley R."/>
            <person name="Labutti K."/>
            <person name="Andreopoulos B."/>
            <person name="Lipzen A."/>
            <person name="Chen C."/>
            <person name="Yanf M."/>
            <person name="Daum C."/>
            <person name="Ng V."/>
            <person name="Clum A."/>
            <person name="Steindorff A."/>
            <person name="Ohm R."/>
            <person name="Martin F."/>
            <person name="Silar P."/>
            <person name="Natvig D."/>
            <person name="Lalanne C."/>
            <person name="Gautier V."/>
            <person name="Ament-Velasquez S.L."/>
            <person name="Kruys A."/>
            <person name="Hutchinson M.I."/>
            <person name="Powell A.J."/>
            <person name="Barry K."/>
            <person name="Miller A.N."/>
            <person name="Grigoriev I.V."/>
            <person name="Debuchy R."/>
            <person name="Gladieux P."/>
            <person name="Thoren M.H."/>
            <person name="Johannesson H."/>
        </authorList>
    </citation>
    <scope>NUCLEOTIDE SEQUENCE</scope>
    <source>
        <strain evidence="2">CBS 168.71</strain>
    </source>
</reference>
<accession>A0AAE0H6S6</accession>
<gene>
    <name evidence="2" type="ORF">B0H64DRAFT_55580</name>
</gene>
<dbReference type="Proteomes" id="UP001278766">
    <property type="component" value="Unassembled WGS sequence"/>
</dbReference>
<name>A0AAE0H6S6_9PEZI</name>
<comment type="caution">
    <text evidence="2">The sequence shown here is derived from an EMBL/GenBank/DDBJ whole genome shotgun (WGS) entry which is preliminary data.</text>
</comment>
<sequence length="312" mass="34754">MIHASHIDLYLVQDTRGRRIDRVTLALQPAPATPRIKMFHLICVSTGTPPSQPLRAWLRVPNRGMPLSITGRRDAGCGTRDGELPRLWMGIRPMGSMGTGCVQKEWVLCFSPRDLFCAGWNRGPRGVCGCIYVYVNTPCHGPRPGSHKNTTQTCTPGFTPRNGSPEPEHQPSSARQRRAETVTLSSKASRSVGHRDPNIRQRFFPIPIPRRARHHRPSLADRSPPTNQFPPERKLRVSPNATSRTESPRPDTTTTVRTPRHTAVQTPGTFPLAHSPESPPMNGNNRSSENISNTPGKHPRAQDLTITYHLHM</sequence>
<protein>
    <submittedName>
        <fullName evidence="2">Uncharacterized protein</fullName>
    </submittedName>
</protein>
<keyword evidence="3" id="KW-1185">Reference proteome</keyword>
<evidence type="ECO:0000313" key="2">
    <source>
        <dbReference type="EMBL" id="KAK3290745.1"/>
    </source>
</evidence>
<evidence type="ECO:0000256" key="1">
    <source>
        <dbReference type="SAM" id="MobiDB-lite"/>
    </source>
</evidence>
<dbReference type="EMBL" id="JAUEPN010000012">
    <property type="protein sequence ID" value="KAK3290745.1"/>
    <property type="molecule type" value="Genomic_DNA"/>
</dbReference>
<reference evidence="2" key="1">
    <citation type="journal article" date="2023" name="Mol. Phylogenet. Evol.">
        <title>Genome-scale phylogeny and comparative genomics of the fungal order Sordariales.</title>
        <authorList>
            <person name="Hensen N."/>
            <person name="Bonometti L."/>
            <person name="Westerberg I."/>
            <person name="Brannstrom I.O."/>
            <person name="Guillou S."/>
            <person name="Cros-Aarteil S."/>
            <person name="Calhoun S."/>
            <person name="Haridas S."/>
            <person name="Kuo A."/>
            <person name="Mondo S."/>
            <person name="Pangilinan J."/>
            <person name="Riley R."/>
            <person name="LaButti K."/>
            <person name="Andreopoulos B."/>
            <person name="Lipzen A."/>
            <person name="Chen C."/>
            <person name="Yan M."/>
            <person name="Daum C."/>
            <person name="Ng V."/>
            <person name="Clum A."/>
            <person name="Steindorff A."/>
            <person name="Ohm R.A."/>
            <person name="Martin F."/>
            <person name="Silar P."/>
            <person name="Natvig D.O."/>
            <person name="Lalanne C."/>
            <person name="Gautier V."/>
            <person name="Ament-Velasquez S.L."/>
            <person name="Kruys A."/>
            <person name="Hutchinson M.I."/>
            <person name="Powell A.J."/>
            <person name="Barry K."/>
            <person name="Miller A.N."/>
            <person name="Grigoriev I.V."/>
            <person name="Debuchy R."/>
            <person name="Gladieux P."/>
            <person name="Hiltunen Thoren M."/>
            <person name="Johannesson H."/>
        </authorList>
    </citation>
    <scope>NUCLEOTIDE SEQUENCE</scope>
    <source>
        <strain evidence="2">CBS 168.71</strain>
    </source>
</reference>
<proteinExistence type="predicted"/>
<feature type="compositionally biased region" description="Polar residues" evidence="1">
    <location>
        <begin position="147"/>
        <end position="156"/>
    </location>
</feature>